<organism evidence="4 5">
    <name type="scientific">Candidatus Yanofskybacteria bacterium RIFCSPHIGHO2_02_FULL_38_22b</name>
    <dbReference type="NCBI Taxonomy" id="1802673"/>
    <lineage>
        <taxon>Bacteria</taxon>
        <taxon>Candidatus Yanofskyibacteriota</taxon>
    </lineage>
</organism>
<evidence type="ECO:0000259" key="3">
    <source>
        <dbReference type="PROSITE" id="PS51462"/>
    </source>
</evidence>
<dbReference type="InterPro" id="IPR015797">
    <property type="entry name" value="NUDIX_hydrolase-like_dom_sf"/>
</dbReference>
<protein>
    <recommendedName>
        <fullName evidence="3">Nudix hydrolase domain-containing protein</fullName>
    </recommendedName>
</protein>
<dbReference type="Proteomes" id="UP000176834">
    <property type="component" value="Unassembled WGS sequence"/>
</dbReference>
<dbReference type="PANTHER" id="PTHR43736">
    <property type="entry name" value="ADP-RIBOSE PYROPHOSPHATASE"/>
    <property type="match status" value="1"/>
</dbReference>
<dbReference type="CDD" id="cd02883">
    <property type="entry name" value="NUDIX_Hydrolase"/>
    <property type="match status" value="1"/>
</dbReference>
<dbReference type="SUPFAM" id="SSF55811">
    <property type="entry name" value="Nudix"/>
    <property type="match status" value="1"/>
</dbReference>
<dbReference type="PROSITE" id="PS00893">
    <property type="entry name" value="NUDIX_BOX"/>
    <property type="match status" value="1"/>
</dbReference>
<accession>A0A1F8F350</accession>
<gene>
    <name evidence="4" type="ORF">A3B86_00480</name>
</gene>
<dbReference type="InterPro" id="IPR000086">
    <property type="entry name" value="NUDIX_hydrolase_dom"/>
</dbReference>
<dbReference type="AlphaFoldDB" id="A0A1F8F350"/>
<dbReference type="InterPro" id="IPR020476">
    <property type="entry name" value="Nudix_hydrolase"/>
</dbReference>
<dbReference type="Gene3D" id="3.90.79.10">
    <property type="entry name" value="Nucleoside Triphosphate Pyrophosphohydrolase"/>
    <property type="match status" value="1"/>
</dbReference>
<dbReference type="EMBL" id="MGJN01000004">
    <property type="protein sequence ID" value="OGN07557.1"/>
    <property type="molecule type" value="Genomic_DNA"/>
</dbReference>
<dbReference type="PANTHER" id="PTHR43736:SF1">
    <property type="entry name" value="DIHYDRONEOPTERIN TRIPHOSPHATE DIPHOSPHATASE"/>
    <property type="match status" value="1"/>
</dbReference>
<proteinExistence type="inferred from homology"/>
<sequence>MYKTQLDYIFCPFCGRYLEVTVEEGQELKYCSQCKWKHYLKHDIAVAGIAVRFNPLPETLMVLRNREPNPGKWSFPAGFVNFGERPDNALIREVREETGLTVVRAKLIKEVVSDDDPNRSPKQQSRFYKMVVTGKVKNQDQEENSEIKWHSLSRQIPVPEIAWGNHELLFRYMQGDVLSFMEWAEYWKSEVR</sequence>
<reference evidence="4 5" key="1">
    <citation type="journal article" date="2016" name="Nat. Commun.">
        <title>Thousands of microbial genomes shed light on interconnected biogeochemical processes in an aquifer system.</title>
        <authorList>
            <person name="Anantharaman K."/>
            <person name="Brown C.T."/>
            <person name="Hug L.A."/>
            <person name="Sharon I."/>
            <person name="Castelle C.J."/>
            <person name="Probst A.J."/>
            <person name="Thomas B.C."/>
            <person name="Singh A."/>
            <person name="Wilkins M.J."/>
            <person name="Karaoz U."/>
            <person name="Brodie E.L."/>
            <person name="Williams K.H."/>
            <person name="Hubbard S.S."/>
            <person name="Banfield J.F."/>
        </authorList>
    </citation>
    <scope>NUCLEOTIDE SEQUENCE [LARGE SCALE GENOMIC DNA]</scope>
</reference>
<keyword evidence="1 2" id="KW-0378">Hydrolase</keyword>
<evidence type="ECO:0000256" key="1">
    <source>
        <dbReference type="ARBA" id="ARBA00022801"/>
    </source>
</evidence>
<comment type="caution">
    <text evidence="4">The sequence shown here is derived from an EMBL/GenBank/DDBJ whole genome shotgun (WGS) entry which is preliminary data.</text>
</comment>
<comment type="similarity">
    <text evidence="2">Belongs to the Nudix hydrolase family.</text>
</comment>
<evidence type="ECO:0000256" key="2">
    <source>
        <dbReference type="RuleBase" id="RU003476"/>
    </source>
</evidence>
<dbReference type="Pfam" id="PF00293">
    <property type="entry name" value="NUDIX"/>
    <property type="match status" value="1"/>
</dbReference>
<feature type="domain" description="Nudix hydrolase" evidence="3">
    <location>
        <begin position="40"/>
        <end position="172"/>
    </location>
</feature>
<dbReference type="PROSITE" id="PS51462">
    <property type="entry name" value="NUDIX"/>
    <property type="match status" value="1"/>
</dbReference>
<dbReference type="PRINTS" id="PR00502">
    <property type="entry name" value="NUDIXFAMILY"/>
</dbReference>
<dbReference type="InterPro" id="IPR020084">
    <property type="entry name" value="NUDIX_hydrolase_CS"/>
</dbReference>
<dbReference type="GO" id="GO:0016787">
    <property type="term" value="F:hydrolase activity"/>
    <property type="evidence" value="ECO:0007669"/>
    <property type="project" value="UniProtKB-KW"/>
</dbReference>
<name>A0A1F8F350_9BACT</name>
<evidence type="ECO:0000313" key="5">
    <source>
        <dbReference type="Proteomes" id="UP000176834"/>
    </source>
</evidence>
<evidence type="ECO:0000313" key="4">
    <source>
        <dbReference type="EMBL" id="OGN07557.1"/>
    </source>
</evidence>